<feature type="chain" id="PRO_5043562012" description="phospholipase A1" evidence="9">
    <location>
        <begin position="18"/>
        <end position="350"/>
    </location>
</feature>
<evidence type="ECO:0000313" key="12">
    <source>
        <dbReference type="Proteomes" id="UP001497644"/>
    </source>
</evidence>
<dbReference type="FunFam" id="3.40.50.1820:FF:000076">
    <property type="entry name" value="phospholipase A1"/>
    <property type="match status" value="1"/>
</dbReference>
<evidence type="ECO:0000313" key="11">
    <source>
        <dbReference type="EMBL" id="CAL1687662.1"/>
    </source>
</evidence>
<accession>A0AAV2P555</accession>
<dbReference type="GO" id="GO:0016042">
    <property type="term" value="P:lipid catabolic process"/>
    <property type="evidence" value="ECO:0007669"/>
    <property type="project" value="TreeGrafter"/>
</dbReference>
<dbReference type="InterPro" id="IPR002334">
    <property type="entry name" value="Allerg_PlipaseA1"/>
</dbReference>
<dbReference type="GO" id="GO:0008970">
    <property type="term" value="F:phospholipase A1 activity"/>
    <property type="evidence" value="ECO:0007669"/>
    <property type="project" value="UniProtKB-EC"/>
</dbReference>
<evidence type="ECO:0000256" key="6">
    <source>
        <dbReference type="ARBA" id="ARBA00022801"/>
    </source>
</evidence>
<evidence type="ECO:0000256" key="1">
    <source>
        <dbReference type="ARBA" id="ARBA00000111"/>
    </source>
</evidence>
<dbReference type="EMBL" id="OZ034831">
    <property type="protein sequence ID" value="CAL1687662.1"/>
    <property type="molecule type" value="Genomic_DNA"/>
</dbReference>
<dbReference type="InterPro" id="IPR013818">
    <property type="entry name" value="Lipase"/>
</dbReference>
<comment type="catalytic activity">
    <reaction evidence="1">
        <text>a 1,2-diacyl-sn-glycero-3-phosphocholine + H2O = a 2-acyl-sn-glycero-3-phosphocholine + a fatty acid + H(+)</text>
        <dbReference type="Rhea" id="RHEA:18689"/>
        <dbReference type="ChEBI" id="CHEBI:15377"/>
        <dbReference type="ChEBI" id="CHEBI:15378"/>
        <dbReference type="ChEBI" id="CHEBI:28868"/>
        <dbReference type="ChEBI" id="CHEBI:57643"/>
        <dbReference type="ChEBI" id="CHEBI:57875"/>
        <dbReference type="EC" id="3.1.1.32"/>
    </reaction>
</comment>
<sequence length="350" mass="38753">METRVLIGFLLICTATGLPMKEKSCANDIFTPMDYKILENMTAYMYDDNENLVKLTLDDDIETLNETQNDIKNRVFFFLYTKNNPTAPKTLYVNDTNALKNSNFDPTKPTRFIIHGWMNSRSSSVCVLIRKAYVKNEDCNVIVVDWSKISYKPYIWASKRVGIIGQFVSTMIDFLEKQGMDLSKTILIGHSLGAHVAGLAARNAQGEVSFVAGLDPALPGFNLAGPGSRISRSDAQYVEIIHTNGDQLGFSTPIGDSDFYPNGGKMQSGCLEDVGGACSHARSYIYFAESIDGLLGFHARKCSSFARFISGLCKNRDTSLMGHKLQSYARGTYFLLTNLISPFAKGKLLA</sequence>
<reference evidence="11" key="1">
    <citation type="submission" date="2024-04" db="EMBL/GenBank/DDBJ databases">
        <authorList>
            <consortium name="Molecular Ecology Group"/>
        </authorList>
    </citation>
    <scope>NUCLEOTIDE SEQUENCE</scope>
</reference>
<dbReference type="PRINTS" id="PR00825">
    <property type="entry name" value="DOLALLERGEN"/>
</dbReference>
<dbReference type="EC" id="3.1.1.32" evidence="4"/>
<evidence type="ECO:0000256" key="8">
    <source>
        <dbReference type="RuleBase" id="RU004262"/>
    </source>
</evidence>
<evidence type="ECO:0000256" key="9">
    <source>
        <dbReference type="SAM" id="SignalP"/>
    </source>
</evidence>
<organism evidence="11 12">
    <name type="scientific">Lasius platythorax</name>
    <dbReference type="NCBI Taxonomy" id="488582"/>
    <lineage>
        <taxon>Eukaryota</taxon>
        <taxon>Metazoa</taxon>
        <taxon>Ecdysozoa</taxon>
        <taxon>Arthropoda</taxon>
        <taxon>Hexapoda</taxon>
        <taxon>Insecta</taxon>
        <taxon>Pterygota</taxon>
        <taxon>Neoptera</taxon>
        <taxon>Endopterygota</taxon>
        <taxon>Hymenoptera</taxon>
        <taxon>Apocrita</taxon>
        <taxon>Aculeata</taxon>
        <taxon>Formicoidea</taxon>
        <taxon>Formicidae</taxon>
        <taxon>Formicinae</taxon>
        <taxon>Lasius</taxon>
        <taxon>Lasius</taxon>
    </lineage>
</organism>
<dbReference type="InterPro" id="IPR029058">
    <property type="entry name" value="AB_hydrolase_fold"/>
</dbReference>
<keyword evidence="7" id="KW-1015">Disulfide bond</keyword>
<evidence type="ECO:0000256" key="4">
    <source>
        <dbReference type="ARBA" id="ARBA00013179"/>
    </source>
</evidence>
<dbReference type="GO" id="GO:0005615">
    <property type="term" value="C:extracellular space"/>
    <property type="evidence" value="ECO:0007669"/>
    <property type="project" value="TreeGrafter"/>
</dbReference>
<dbReference type="Gene3D" id="3.40.50.1820">
    <property type="entry name" value="alpha/beta hydrolase"/>
    <property type="match status" value="1"/>
</dbReference>
<feature type="domain" description="Lipase" evidence="10">
    <location>
        <begin position="48"/>
        <end position="343"/>
    </location>
</feature>
<keyword evidence="9" id="KW-0732">Signal</keyword>
<evidence type="ECO:0000256" key="5">
    <source>
        <dbReference type="ARBA" id="ARBA00022525"/>
    </source>
</evidence>
<name>A0AAV2P555_9HYME</name>
<dbReference type="Proteomes" id="UP001497644">
    <property type="component" value="Chromosome 8"/>
</dbReference>
<keyword evidence="5" id="KW-0964">Secreted</keyword>
<dbReference type="InterPro" id="IPR000734">
    <property type="entry name" value="TAG_lipase"/>
</dbReference>
<dbReference type="PANTHER" id="PTHR11610:SF173">
    <property type="entry name" value="LIPASE DOMAIN-CONTAINING PROTEIN-RELATED"/>
    <property type="match status" value="1"/>
</dbReference>
<protein>
    <recommendedName>
        <fullName evidence="4">phospholipase A1</fullName>
        <ecNumber evidence="4">3.1.1.32</ecNumber>
    </recommendedName>
</protein>
<dbReference type="InterPro" id="IPR033906">
    <property type="entry name" value="Lipase_N"/>
</dbReference>
<comment type="subcellular location">
    <subcellularLocation>
        <location evidence="2">Secreted</location>
    </subcellularLocation>
</comment>
<evidence type="ECO:0000259" key="10">
    <source>
        <dbReference type="Pfam" id="PF00151"/>
    </source>
</evidence>
<evidence type="ECO:0000256" key="7">
    <source>
        <dbReference type="ARBA" id="ARBA00023157"/>
    </source>
</evidence>
<feature type="signal peptide" evidence="9">
    <location>
        <begin position="1"/>
        <end position="17"/>
    </location>
</feature>
<dbReference type="SUPFAM" id="SSF53474">
    <property type="entry name" value="alpha/beta-Hydrolases"/>
    <property type="match status" value="1"/>
</dbReference>
<dbReference type="GO" id="GO:0017171">
    <property type="term" value="F:serine hydrolase activity"/>
    <property type="evidence" value="ECO:0007669"/>
    <property type="project" value="TreeGrafter"/>
</dbReference>
<evidence type="ECO:0000256" key="2">
    <source>
        <dbReference type="ARBA" id="ARBA00004613"/>
    </source>
</evidence>
<gene>
    <name evidence="11" type="ORF">LPLAT_LOCUS12906</name>
</gene>
<dbReference type="CDD" id="cd00707">
    <property type="entry name" value="Pancreat_lipase_like"/>
    <property type="match status" value="1"/>
</dbReference>
<keyword evidence="6" id="KW-0378">Hydrolase</keyword>
<keyword evidence="12" id="KW-1185">Reference proteome</keyword>
<dbReference type="Pfam" id="PF00151">
    <property type="entry name" value="Lipase"/>
    <property type="match status" value="1"/>
</dbReference>
<evidence type="ECO:0000256" key="3">
    <source>
        <dbReference type="ARBA" id="ARBA00010701"/>
    </source>
</evidence>
<dbReference type="PANTHER" id="PTHR11610">
    <property type="entry name" value="LIPASE"/>
    <property type="match status" value="1"/>
</dbReference>
<dbReference type="AlphaFoldDB" id="A0AAV2P555"/>
<proteinExistence type="inferred from homology"/>
<comment type="similarity">
    <text evidence="3 8">Belongs to the AB hydrolase superfamily. Lipase family.</text>
</comment>
<dbReference type="PRINTS" id="PR00821">
    <property type="entry name" value="TAGLIPASE"/>
</dbReference>